<accession>A0AAE0P0T9</accession>
<sequence>MGRLVWFGLRAADVMMVVCVLLRFSCHARVDKQQMNWELGRGTSLERGWCSGYSYHTLATDRQRAAHANTKSRYSLHPGRGGEIAMLTAHPKKPADWPSWSNWLGGFRCAAGTGS</sequence>
<gene>
    <name evidence="1" type="ORF">B0H63DRAFT_467705</name>
</gene>
<organism evidence="1 2">
    <name type="scientific">Podospora didyma</name>
    <dbReference type="NCBI Taxonomy" id="330526"/>
    <lineage>
        <taxon>Eukaryota</taxon>
        <taxon>Fungi</taxon>
        <taxon>Dikarya</taxon>
        <taxon>Ascomycota</taxon>
        <taxon>Pezizomycotina</taxon>
        <taxon>Sordariomycetes</taxon>
        <taxon>Sordariomycetidae</taxon>
        <taxon>Sordariales</taxon>
        <taxon>Podosporaceae</taxon>
        <taxon>Podospora</taxon>
    </lineage>
</organism>
<dbReference type="EMBL" id="JAULSW010000002">
    <property type="protein sequence ID" value="KAK3391304.1"/>
    <property type="molecule type" value="Genomic_DNA"/>
</dbReference>
<evidence type="ECO:0000313" key="1">
    <source>
        <dbReference type="EMBL" id="KAK3391304.1"/>
    </source>
</evidence>
<evidence type="ECO:0000313" key="2">
    <source>
        <dbReference type="Proteomes" id="UP001285441"/>
    </source>
</evidence>
<reference evidence="1" key="1">
    <citation type="journal article" date="2023" name="Mol. Phylogenet. Evol.">
        <title>Genome-scale phylogeny and comparative genomics of the fungal order Sordariales.</title>
        <authorList>
            <person name="Hensen N."/>
            <person name="Bonometti L."/>
            <person name="Westerberg I."/>
            <person name="Brannstrom I.O."/>
            <person name="Guillou S."/>
            <person name="Cros-Aarteil S."/>
            <person name="Calhoun S."/>
            <person name="Haridas S."/>
            <person name="Kuo A."/>
            <person name="Mondo S."/>
            <person name="Pangilinan J."/>
            <person name="Riley R."/>
            <person name="LaButti K."/>
            <person name="Andreopoulos B."/>
            <person name="Lipzen A."/>
            <person name="Chen C."/>
            <person name="Yan M."/>
            <person name="Daum C."/>
            <person name="Ng V."/>
            <person name="Clum A."/>
            <person name="Steindorff A."/>
            <person name="Ohm R.A."/>
            <person name="Martin F."/>
            <person name="Silar P."/>
            <person name="Natvig D.O."/>
            <person name="Lalanne C."/>
            <person name="Gautier V."/>
            <person name="Ament-Velasquez S.L."/>
            <person name="Kruys A."/>
            <person name="Hutchinson M.I."/>
            <person name="Powell A.J."/>
            <person name="Barry K."/>
            <person name="Miller A.N."/>
            <person name="Grigoriev I.V."/>
            <person name="Debuchy R."/>
            <person name="Gladieux P."/>
            <person name="Hiltunen Thoren M."/>
            <person name="Johannesson H."/>
        </authorList>
    </citation>
    <scope>NUCLEOTIDE SEQUENCE</scope>
    <source>
        <strain evidence="1">CBS 232.78</strain>
    </source>
</reference>
<comment type="caution">
    <text evidence="1">The sequence shown here is derived from an EMBL/GenBank/DDBJ whole genome shotgun (WGS) entry which is preliminary data.</text>
</comment>
<proteinExistence type="predicted"/>
<name>A0AAE0P0T9_9PEZI</name>
<reference evidence="1" key="2">
    <citation type="submission" date="2023-06" db="EMBL/GenBank/DDBJ databases">
        <authorList>
            <consortium name="Lawrence Berkeley National Laboratory"/>
            <person name="Haridas S."/>
            <person name="Hensen N."/>
            <person name="Bonometti L."/>
            <person name="Westerberg I."/>
            <person name="Brannstrom I.O."/>
            <person name="Guillou S."/>
            <person name="Cros-Aarteil S."/>
            <person name="Calhoun S."/>
            <person name="Kuo A."/>
            <person name="Mondo S."/>
            <person name="Pangilinan J."/>
            <person name="Riley R."/>
            <person name="LaButti K."/>
            <person name="Andreopoulos B."/>
            <person name="Lipzen A."/>
            <person name="Chen C."/>
            <person name="Yanf M."/>
            <person name="Daum C."/>
            <person name="Ng V."/>
            <person name="Clum A."/>
            <person name="Steindorff A."/>
            <person name="Ohm R."/>
            <person name="Martin F."/>
            <person name="Silar P."/>
            <person name="Natvig D."/>
            <person name="Lalanne C."/>
            <person name="Gautier V."/>
            <person name="Ament-velasquez S.L."/>
            <person name="Kruys A."/>
            <person name="Hutchinson M.I."/>
            <person name="Powell A.J."/>
            <person name="Barry K."/>
            <person name="Miller A.N."/>
            <person name="Grigoriev I.V."/>
            <person name="Debuchy R."/>
            <person name="Gladieux P."/>
            <person name="Thoren M.H."/>
            <person name="Johannesson H."/>
        </authorList>
    </citation>
    <scope>NUCLEOTIDE SEQUENCE</scope>
    <source>
        <strain evidence="1">CBS 232.78</strain>
    </source>
</reference>
<protein>
    <submittedName>
        <fullName evidence="1">Uncharacterized protein</fullName>
    </submittedName>
</protein>
<dbReference type="AlphaFoldDB" id="A0AAE0P0T9"/>
<keyword evidence="2" id="KW-1185">Reference proteome</keyword>
<dbReference type="Proteomes" id="UP001285441">
    <property type="component" value="Unassembled WGS sequence"/>
</dbReference>